<gene>
    <name evidence="1" type="ORF">B0175_09415</name>
</gene>
<dbReference type="EMBL" id="MUXF01000019">
    <property type="protein sequence ID" value="PUE64627.1"/>
    <property type="molecule type" value="Genomic_DNA"/>
</dbReference>
<accession>A0ABX5JEH5</accession>
<comment type="caution">
    <text evidence="1">The sequence shown here is derived from an EMBL/GenBank/DDBJ whole genome shotgun (WGS) entry which is preliminary data.</text>
</comment>
<organism evidence="1 2">
    <name type="scientific">Arcobacter lacus</name>
    <dbReference type="NCBI Taxonomy" id="1912876"/>
    <lineage>
        <taxon>Bacteria</taxon>
        <taxon>Pseudomonadati</taxon>
        <taxon>Campylobacterota</taxon>
        <taxon>Epsilonproteobacteria</taxon>
        <taxon>Campylobacterales</taxon>
        <taxon>Arcobacteraceae</taxon>
        <taxon>Arcobacter</taxon>
    </lineage>
</organism>
<evidence type="ECO:0000313" key="1">
    <source>
        <dbReference type="EMBL" id="PUE64627.1"/>
    </source>
</evidence>
<reference evidence="1 2" key="1">
    <citation type="submission" date="2017-02" db="EMBL/GenBank/DDBJ databases">
        <title>Arcobacter lacus sp. nov., a new species isolated from reclaimed water.</title>
        <authorList>
            <person name="Figueras M.J."/>
            <person name="Perez-Cataluna A."/>
            <person name="Salas-Masso N."/>
        </authorList>
    </citation>
    <scope>NUCLEOTIDE SEQUENCE [LARGE SCALE GENOMIC DNA]</scope>
    <source>
        <strain evidence="1 2">RW43-9</strain>
    </source>
</reference>
<evidence type="ECO:0008006" key="3">
    <source>
        <dbReference type="Google" id="ProtNLM"/>
    </source>
</evidence>
<sequence length="636" mass="72903">MKKIFLGIAIVIIVIGAICLGLRSTVDSKIQSKIEELNKNGFVVNQEHSFEHYKTVGKGKIEVIYPDKVASYLFSKIEDEDTKKSLEKQYSLLDRATKERLFEGITFDYDFVMNNISSTLDLNLYLTNLSQRTMYKLEQNYSYAPQTNWMKTLLENKKIHLNIDENKNFKLDDINITIPNDSFITIRGVHGTENSIKIALLKIADVYDDSYTKGSLLIDNLAFDYSSQKDKKSSKLNIENLEFSDYTNVANIKNLILDSQSLQDKDNISGNSKISFDEFNLIKDDKLYLSSSSKNIGLNKTSLDIAFDKIPYKKYEEMLNSISDKDFLQKYDDFMKVVAQNGFQVLINGESNNFKIDENKYFNTLKFNSTFKINQKFDSMNNIKSVKDVFEVIKATLDIDAESVKSLTDLLKDEEFKATDIENNQKRFEIELKDDGIYFNNKKFLDQKDLEFSSLSSLGNAALSENGKVVSSYELVDKNLLRVTFKYTTNLKNVTAGGLAVSFPQFKDASKIKAHNTKSFDKIDYYKEGQEIYSGMLGKNVKAQYLMVEGWDTNWTDTKQEKEFSLDIDISELKKDNYGYLEINLRGGSLNEKVATTSAQYSEIVPNESQSFTTDQQSYPVNIADIYLTDLKFEKK</sequence>
<protein>
    <recommendedName>
        <fullName evidence="3">DUF945 domain-containing protein</fullName>
    </recommendedName>
</protein>
<dbReference type="RefSeq" id="WP_108528321.1">
    <property type="nucleotide sequence ID" value="NZ_JAODIH010000005.1"/>
</dbReference>
<dbReference type="Proteomes" id="UP000251311">
    <property type="component" value="Unassembled WGS sequence"/>
</dbReference>
<keyword evidence="2" id="KW-1185">Reference proteome</keyword>
<name>A0ABX5JEH5_9BACT</name>
<proteinExistence type="predicted"/>
<evidence type="ECO:0000313" key="2">
    <source>
        <dbReference type="Proteomes" id="UP000251311"/>
    </source>
</evidence>